<sequence length="374" mass="43341">MGATEIWNAMDVARGARVSEIHSSSLTIDHSLLLPDMTPRIIELCKDLFKKWSKLDDSRFSVETVSGGITNLLLKVSVEEEKGKLELVTVRLYGPNTEYVINRERELQAIKYLSNAGFGAKLLGVFGNGMVQSFINARTLISSDMRKPKLAAEIAKQLHKFHEVEIPGSKEPQLWNDISRFFEKASVLEFDDSEKQRMYNMVSFKEVHDEIFELKELTDLLNAPVVFAHNDLLSGNLMFNDEEEKLYFIDFEYGSYNYRGFDIGNHFNEYAGFDCDYSLYPNKDEQYHFFRHYLQPEKPNEASEKDLETLYIESNTYMLASHLYWALWGLIQAKMSPIDFDYLGYFFLRYNEFKRQKEKHLLLAQSYLSGVGAG</sequence>
<reference evidence="4 5" key="1">
    <citation type="submission" date="2019-06" db="EMBL/GenBank/DDBJ databases">
        <title>A chromosomal-level reference genome of Carpinus fangiana (Coryloideae, Betulaceae).</title>
        <authorList>
            <person name="Yang X."/>
            <person name="Wang Z."/>
            <person name="Zhang L."/>
            <person name="Hao G."/>
            <person name="Liu J."/>
            <person name="Yang Y."/>
        </authorList>
    </citation>
    <scope>NUCLEOTIDE SEQUENCE [LARGE SCALE GENOMIC DNA]</scope>
    <source>
        <strain evidence="4">Cfa_2016G</strain>
        <tissue evidence="4">Leaf</tissue>
    </source>
</reference>
<dbReference type="GO" id="GO:0005737">
    <property type="term" value="C:cytoplasm"/>
    <property type="evidence" value="ECO:0007669"/>
    <property type="project" value="TreeGrafter"/>
</dbReference>
<dbReference type="Proteomes" id="UP000327013">
    <property type="component" value="Chromosome 1"/>
</dbReference>
<dbReference type="EC" id="2.7.1.82" evidence="3"/>
<comment type="pathway">
    <text evidence="1">Phospholipid metabolism; phosphatidylethanolamine biosynthesis; phosphatidylethanolamine from ethanolamine: step 1/3.</text>
</comment>
<dbReference type="Gene3D" id="3.90.1200.10">
    <property type="match status" value="1"/>
</dbReference>
<dbReference type="PANTHER" id="PTHR22603:SF66">
    <property type="entry name" value="ETHANOLAMINE KINASE"/>
    <property type="match status" value="1"/>
</dbReference>
<evidence type="ECO:0000256" key="3">
    <source>
        <dbReference type="ARBA" id="ARBA00038874"/>
    </source>
</evidence>
<evidence type="ECO:0000313" key="5">
    <source>
        <dbReference type="Proteomes" id="UP000327013"/>
    </source>
</evidence>
<comment type="similarity">
    <text evidence="2">Belongs to the choline/ethanolamine kinase family.</text>
</comment>
<evidence type="ECO:0000256" key="2">
    <source>
        <dbReference type="ARBA" id="ARBA00038211"/>
    </source>
</evidence>
<protein>
    <recommendedName>
        <fullName evidence="3">ethanolamine kinase</fullName>
        <ecNumber evidence="3">2.7.1.82</ecNumber>
    </recommendedName>
</protein>
<dbReference type="Pfam" id="PF01633">
    <property type="entry name" value="Choline_kinase"/>
    <property type="match status" value="1"/>
</dbReference>
<dbReference type="PANTHER" id="PTHR22603">
    <property type="entry name" value="CHOLINE/ETHANOALAMINE KINASE"/>
    <property type="match status" value="1"/>
</dbReference>
<keyword evidence="5" id="KW-1185">Reference proteome</keyword>
<dbReference type="SUPFAM" id="SSF56112">
    <property type="entry name" value="Protein kinase-like (PK-like)"/>
    <property type="match status" value="1"/>
</dbReference>
<dbReference type="CDD" id="cd05157">
    <property type="entry name" value="ETNK_euk"/>
    <property type="match status" value="1"/>
</dbReference>
<accession>A0A5N6QHR9</accession>
<dbReference type="OrthoDB" id="10267235at2759"/>
<organism evidence="4 5">
    <name type="scientific">Carpinus fangiana</name>
    <dbReference type="NCBI Taxonomy" id="176857"/>
    <lineage>
        <taxon>Eukaryota</taxon>
        <taxon>Viridiplantae</taxon>
        <taxon>Streptophyta</taxon>
        <taxon>Embryophyta</taxon>
        <taxon>Tracheophyta</taxon>
        <taxon>Spermatophyta</taxon>
        <taxon>Magnoliopsida</taxon>
        <taxon>eudicotyledons</taxon>
        <taxon>Gunneridae</taxon>
        <taxon>Pentapetalae</taxon>
        <taxon>rosids</taxon>
        <taxon>fabids</taxon>
        <taxon>Fagales</taxon>
        <taxon>Betulaceae</taxon>
        <taxon>Carpinus</taxon>
    </lineage>
</organism>
<dbReference type="EMBL" id="CM017321">
    <property type="protein sequence ID" value="KAE7998856.1"/>
    <property type="molecule type" value="Genomic_DNA"/>
</dbReference>
<dbReference type="GO" id="GO:0004305">
    <property type="term" value="F:ethanolamine kinase activity"/>
    <property type="evidence" value="ECO:0007669"/>
    <property type="project" value="UniProtKB-EC"/>
</dbReference>
<dbReference type="InterPro" id="IPR011009">
    <property type="entry name" value="Kinase-like_dom_sf"/>
</dbReference>
<dbReference type="Gene3D" id="3.30.200.20">
    <property type="entry name" value="Phosphorylase Kinase, domain 1"/>
    <property type="match status" value="1"/>
</dbReference>
<evidence type="ECO:0000256" key="1">
    <source>
        <dbReference type="ARBA" id="ARBA00037883"/>
    </source>
</evidence>
<name>A0A5N6QHR9_9ROSI</name>
<proteinExistence type="inferred from homology"/>
<dbReference type="AlphaFoldDB" id="A0A5N6QHR9"/>
<gene>
    <name evidence="4" type="ORF">FH972_003355</name>
</gene>
<dbReference type="GO" id="GO:0006646">
    <property type="term" value="P:phosphatidylethanolamine biosynthetic process"/>
    <property type="evidence" value="ECO:0007669"/>
    <property type="project" value="TreeGrafter"/>
</dbReference>
<evidence type="ECO:0000313" key="4">
    <source>
        <dbReference type="EMBL" id="KAE7998856.1"/>
    </source>
</evidence>